<dbReference type="EMBL" id="JAVRRJ010000001">
    <property type="protein sequence ID" value="KAK5091621.1"/>
    <property type="molecule type" value="Genomic_DNA"/>
</dbReference>
<keyword evidence="2" id="KW-0812">Transmembrane</keyword>
<keyword evidence="3" id="KW-0808">Transferase</keyword>
<comment type="caution">
    <text evidence="3">The sequence shown here is derived from an EMBL/GenBank/DDBJ whole genome shotgun (WGS) entry which is preliminary data.</text>
</comment>
<accession>A0AAN7YLS6</accession>
<evidence type="ECO:0000256" key="1">
    <source>
        <dbReference type="SAM" id="MobiDB-lite"/>
    </source>
</evidence>
<proteinExistence type="predicted"/>
<feature type="transmembrane region" description="Helical" evidence="2">
    <location>
        <begin position="150"/>
        <end position="168"/>
    </location>
</feature>
<dbReference type="AlphaFoldDB" id="A0AAN7YLS6"/>
<dbReference type="Proteomes" id="UP001309876">
    <property type="component" value="Unassembled WGS sequence"/>
</dbReference>
<evidence type="ECO:0000256" key="2">
    <source>
        <dbReference type="SAM" id="Phobius"/>
    </source>
</evidence>
<keyword evidence="3" id="KW-0012">Acyltransferase</keyword>
<gene>
    <name evidence="3" type="primary">ERF2</name>
    <name evidence="3" type="ORF">LTR05_001806</name>
</gene>
<feature type="region of interest" description="Disordered" evidence="1">
    <location>
        <begin position="1"/>
        <end position="73"/>
    </location>
</feature>
<dbReference type="GO" id="GO:0019706">
    <property type="term" value="F:protein-cysteine S-palmitoyltransferase activity"/>
    <property type="evidence" value="ECO:0007669"/>
    <property type="project" value="UniProtKB-EC"/>
</dbReference>
<evidence type="ECO:0000313" key="3">
    <source>
        <dbReference type="EMBL" id="KAK5091621.1"/>
    </source>
</evidence>
<protein>
    <submittedName>
        <fullName evidence="3">Eukaryotic peptide chain release factor GTP-binding subunit</fullName>
        <ecNumber evidence="3">2.3.1.225</ecNumber>
    </submittedName>
</protein>
<sequence length="169" mass="19099">MTHKHRATNSVTTAYTESEVPNDYDANSHQAQSEADHEYFRSHSPEKKSIPAPLNLGHNLGVGNQKEKPLHSPASFRSGFSIGSKQIIPPTHQQLRSIDNSPRYDGRMHDLQQKHLAAQQSAMGKNYEYFEGNNVFWLGGRLQNARDRPVNILTGILILFPTILFFIFS</sequence>
<organism evidence="3 4">
    <name type="scientific">Lithohypha guttulata</name>
    <dbReference type="NCBI Taxonomy" id="1690604"/>
    <lineage>
        <taxon>Eukaryota</taxon>
        <taxon>Fungi</taxon>
        <taxon>Dikarya</taxon>
        <taxon>Ascomycota</taxon>
        <taxon>Pezizomycotina</taxon>
        <taxon>Eurotiomycetes</taxon>
        <taxon>Chaetothyriomycetidae</taxon>
        <taxon>Chaetothyriales</taxon>
        <taxon>Trichomeriaceae</taxon>
        <taxon>Lithohypha</taxon>
    </lineage>
</organism>
<evidence type="ECO:0000313" key="4">
    <source>
        <dbReference type="Proteomes" id="UP001309876"/>
    </source>
</evidence>
<reference evidence="3 4" key="1">
    <citation type="submission" date="2023-08" db="EMBL/GenBank/DDBJ databases">
        <title>Black Yeasts Isolated from many extreme environments.</title>
        <authorList>
            <person name="Coleine C."/>
            <person name="Stajich J.E."/>
            <person name="Selbmann L."/>
        </authorList>
    </citation>
    <scope>NUCLEOTIDE SEQUENCE [LARGE SCALE GENOMIC DNA]</scope>
    <source>
        <strain evidence="3 4">CCFEE 5910</strain>
    </source>
</reference>
<dbReference type="EC" id="2.3.1.225" evidence="3"/>
<name>A0AAN7YLS6_9EURO</name>
<keyword evidence="4" id="KW-1185">Reference proteome</keyword>
<keyword evidence="2" id="KW-0472">Membrane</keyword>
<keyword evidence="2" id="KW-1133">Transmembrane helix</keyword>
<feature type="compositionally biased region" description="Basic and acidic residues" evidence="1">
    <location>
        <begin position="34"/>
        <end position="49"/>
    </location>
</feature>